<feature type="signal peptide" evidence="1">
    <location>
        <begin position="1"/>
        <end position="20"/>
    </location>
</feature>
<dbReference type="Proteomes" id="UP001067231">
    <property type="component" value="Unassembled WGS sequence"/>
</dbReference>
<feature type="chain" id="PRO_5038737030" evidence="1">
    <location>
        <begin position="21"/>
        <end position="328"/>
    </location>
</feature>
<dbReference type="OrthoDB" id="338633at2759"/>
<sequence length="328" mass="37017">MAPNLSLALVFLMLVIGIQGAELNDQLPDSVRELGAPLRMKPFAETKRPSLRNIRYRSESQMNYYSVEAGFSDASLRFELSYYLKISEKHKEGIPSCGFKYRFNNSVLPMLVKRGELLGALVCGGELTPEIPIVAYCYGQVQLAYPFLPLPIIFLRDDDMFLVQQCARKFPDFNGAPYKFPTIPPSQDLTLNNTLFQVTRSKSESGGSVLVYKMRKLPEIIECILNKLFHGKGFQVVEFSIVGVISCKVRCKDRRVKIQREIIRALCSGISNFLPGDPDSHASGIFKMDKGHTFNTIDCVSLPEKLFDLRLKDPDQAIKDSLLQMNDK</sequence>
<accession>A0A9D5HW04</accession>
<dbReference type="EMBL" id="JAPCXC010000110">
    <property type="protein sequence ID" value="KAJ1605045.1"/>
    <property type="molecule type" value="Genomic_DNA"/>
</dbReference>
<name>A0A9D5HW04_9CRYT</name>
<dbReference type="AlphaFoldDB" id="A0A9D5HW04"/>
<keyword evidence="1" id="KW-0732">Signal</keyword>
<organism evidence="2">
    <name type="scientific">Cryptosporidium canis</name>
    <dbReference type="NCBI Taxonomy" id="195482"/>
    <lineage>
        <taxon>Eukaryota</taxon>
        <taxon>Sar</taxon>
        <taxon>Alveolata</taxon>
        <taxon>Apicomplexa</taxon>
        <taxon>Conoidasida</taxon>
        <taxon>Coccidia</taxon>
        <taxon>Eucoccidiorida</taxon>
        <taxon>Eimeriorina</taxon>
        <taxon>Cryptosporidiidae</taxon>
        <taxon>Cryptosporidium</taxon>
    </lineage>
</organism>
<proteinExistence type="predicted"/>
<protein>
    <submittedName>
        <fullName evidence="2">Uncharacterized protein</fullName>
    </submittedName>
</protein>
<reference evidence="2" key="1">
    <citation type="submission" date="2022-10" db="EMBL/GenBank/DDBJ databases">
        <title>Adaptive evolution leads to modifications in subtelomeric GC content in a zoonotic Cryptosporidium species.</title>
        <authorList>
            <person name="Li J."/>
            <person name="Feng Y."/>
            <person name="Xiao L."/>
        </authorList>
    </citation>
    <scope>NUCLEOTIDE SEQUENCE</scope>
    <source>
        <strain evidence="2">33844</strain>
    </source>
</reference>
<evidence type="ECO:0000313" key="2">
    <source>
        <dbReference type="EMBL" id="KAJ1605045.1"/>
    </source>
</evidence>
<gene>
    <name evidence="2" type="ORF">OJ253_3352</name>
</gene>
<evidence type="ECO:0000256" key="1">
    <source>
        <dbReference type="SAM" id="SignalP"/>
    </source>
</evidence>
<comment type="caution">
    <text evidence="2">The sequence shown here is derived from an EMBL/GenBank/DDBJ whole genome shotgun (WGS) entry which is preliminary data.</text>
</comment>